<dbReference type="SUPFAM" id="SSF64356">
    <property type="entry name" value="SNARE-like"/>
    <property type="match status" value="1"/>
</dbReference>
<dbReference type="InterPro" id="IPR022775">
    <property type="entry name" value="AP_mu_sigma_su"/>
</dbReference>
<dbReference type="Pfam" id="PF01894">
    <property type="entry name" value="YjbQ"/>
    <property type="match status" value="1"/>
</dbReference>
<dbReference type="PANTHER" id="PTHR30615:SF16">
    <property type="entry name" value="SECONDARY THIAMINE-PHOSPHATE SYNTHASE ENZYME"/>
    <property type="match status" value="1"/>
</dbReference>
<dbReference type="SUPFAM" id="SSF111038">
    <property type="entry name" value="YjbQ-like"/>
    <property type="match status" value="1"/>
</dbReference>
<name>A0AAE1W6U7_9LAMI</name>
<evidence type="ECO:0000313" key="3">
    <source>
        <dbReference type="Proteomes" id="UP001289374"/>
    </source>
</evidence>
<feature type="domain" description="AP complex mu/sigma subunit" evidence="1">
    <location>
        <begin position="18"/>
        <end position="125"/>
    </location>
</feature>
<dbReference type="CDD" id="cd14831">
    <property type="entry name" value="AP1_sigma"/>
    <property type="match status" value="1"/>
</dbReference>
<dbReference type="Proteomes" id="UP001289374">
    <property type="component" value="Unassembled WGS sequence"/>
</dbReference>
<organism evidence="2 3">
    <name type="scientific">Sesamum angolense</name>
    <dbReference type="NCBI Taxonomy" id="2727404"/>
    <lineage>
        <taxon>Eukaryota</taxon>
        <taxon>Viridiplantae</taxon>
        <taxon>Streptophyta</taxon>
        <taxon>Embryophyta</taxon>
        <taxon>Tracheophyta</taxon>
        <taxon>Spermatophyta</taxon>
        <taxon>Magnoliopsida</taxon>
        <taxon>eudicotyledons</taxon>
        <taxon>Gunneridae</taxon>
        <taxon>Pentapetalae</taxon>
        <taxon>asterids</taxon>
        <taxon>lamiids</taxon>
        <taxon>Lamiales</taxon>
        <taxon>Pedaliaceae</taxon>
        <taxon>Sesamum</taxon>
    </lineage>
</organism>
<dbReference type="PROSITE" id="PS01314">
    <property type="entry name" value="UPF0047"/>
    <property type="match status" value="1"/>
</dbReference>
<comment type="caution">
    <text evidence="2">The sequence shown here is derived from an EMBL/GenBank/DDBJ whole genome shotgun (WGS) entry which is preliminary data.</text>
</comment>
<dbReference type="GO" id="GO:0030121">
    <property type="term" value="C:AP-1 adaptor complex"/>
    <property type="evidence" value="ECO:0007669"/>
    <property type="project" value="InterPro"/>
</dbReference>
<dbReference type="InterPro" id="IPR001602">
    <property type="entry name" value="UPF0047_YjbQ-like"/>
</dbReference>
<accession>A0AAE1W6U7</accession>
<reference evidence="2" key="2">
    <citation type="journal article" date="2024" name="Plant">
        <title>Genomic evolution and insights into agronomic trait innovations of Sesamum species.</title>
        <authorList>
            <person name="Miao H."/>
            <person name="Wang L."/>
            <person name="Qu L."/>
            <person name="Liu H."/>
            <person name="Sun Y."/>
            <person name="Le M."/>
            <person name="Wang Q."/>
            <person name="Wei S."/>
            <person name="Zheng Y."/>
            <person name="Lin W."/>
            <person name="Duan Y."/>
            <person name="Cao H."/>
            <person name="Xiong S."/>
            <person name="Wang X."/>
            <person name="Wei L."/>
            <person name="Li C."/>
            <person name="Ma Q."/>
            <person name="Ju M."/>
            <person name="Zhao R."/>
            <person name="Li G."/>
            <person name="Mu C."/>
            <person name="Tian Q."/>
            <person name="Mei H."/>
            <person name="Zhang T."/>
            <person name="Gao T."/>
            <person name="Zhang H."/>
        </authorList>
    </citation>
    <scope>NUCLEOTIDE SEQUENCE</scope>
    <source>
        <strain evidence="2">K16</strain>
    </source>
</reference>
<dbReference type="EMBL" id="JACGWL010000014">
    <property type="protein sequence ID" value="KAK4387851.1"/>
    <property type="molecule type" value="Genomic_DNA"/>
</dbReference>
<dbReference type="Pfam" id="PF01217">
    <property type="entry name" value="Clat_adaptor_s"/>
    <property type="match status" value="1"/>
</dbReference>
<dbReference type="AlphaFoldDB" id="A0AAE1W6U7"/>
<dbReference type="NCBIfam" id="TIGR00149">
    <property type="entry name" value="TIGR00149_YjbQ"/>
    <property type="match status" value="1"/>
</dbReference>
<dbReference type="Gene3D" id="3.30.450.60">
    <property type="match status" value="1"/>
</dbReference>
<sequence>MCSTAIPSQHGIAKQDLIHFVLLISRQGKVRLTKWYSPYTQKKEQSGPKLCNFVEWRGYKAVYKRYASLYFCMCIDQDDNELEILEIIHHFVEILDRYFGSVSVNLDLIFNFHKHADEIVSALCSGVRVWTQDSRTWILLDNVVPCAVVTVLKFVPACTASTSEKSLCTSLQGFNILDELLIAGELQESSKKTVARLIAAQDSLVEAAKEQASSLIYRVVLDKLKLLNYSLEKLKSFAVHFHSESINLGFGLAVQMQAAVVSVTVSPPSSSSLVSSPPAKLVPIISGTRFLAIRNSGIATTRVKYQYKQQQLSVDHRRIVMAATASPSVGVAPKWAQKTVTIPAQRRGCHLITSKILKEIGQDLSGFKCGLAHLFLQHTSASLTVNENYDSDVRDDTETFLNKVVPEGRSAPWKHTLEGPDDMPAHIKSSMFGCSLTLPITDGKLNMGTWQGIWLCEHRDAATPRKIVITLNGI</sequence>
<dbReference type="GO" id="GO:0035615">
    <property type="term" value="F:clathrin adaptor activity"/>
    <property type="evidence" value="ECO:0007669"/>
    <property type="project" value="InterPro"/>
</dbReference>
<gene>
    <name evidence="2" type="ORF">Sango_2391700</name>
</gene>
<protein>
    <submittedName>
        <fullName evidence="2">AP-1 complex subunit sigma-2</fullName>
    </submittedName>
</protein>
<proteinExistence type="predicted"/>
<reference evidence="2" key="1">
    <citation type="submission" date="2020-06" db="EMBL/GenBank/DDBJ databases">
        <authorList>
            <person name="Li T."/>
            <person name="Hu X."/>
            <person name="Zhang T."/>
            <person name="Song X."/>
            <person name="Zhang H."/>
            <person name="Dai N."/>
            <person name="Sheng W."/>
            <person name="Hou X."/>
            <person name="Wei L."/>
        </authorList>
    </citation>
    <scope>NUCLEOTIDE SEQUENCE</scope>
    <source>
        <strain evidence="2">K16</strain>
        <tissue evidence="2">Leaf</tissue>
    </source>
</reference>
<evidence type="ECO:0000313" key="2">
    <source>
        <dbReference type="EMBL" id="KAK4387851.1"/>
    </source>
</evidence>
<dbReference type="PANTHER" id="PTHR30615">
    <property type="entry name" value="UNCHARACTERIZED PROTEIN YJBQ-RELATED"/>
    <property type="match status" value="1"/>
</dbReference>
<dbReference type="InterPro" id="IPR011012">
    <property type="entry name" value="Longin-like_dom_sf"/>
</dbReference>
<keyword evidence="3" id="KW-1185">Reference proteome</keyword>
<dbReference type="Gene3D" id="2.60.120.460">
    <property type="entry name" value="YjbQ-like"/>
    <property type="match status" value="1"/>
</dbReference>
<dbReference type="InterPro" id="IPR035917">
    <property type="entry name" value="YjbQ-like_sf"/>
</dbReference>
<evidence type="ECO:0000259" key="1">
    <source>
        <dbReference type="Pfam" id="PF01217"/>
    </source>
</evidence>
<dbReference type="FunFam" id="2.60.120.460:FF:000002">
    <property type="entry name" value="Secondary thiamine-phosphate synthase enzyme"/>
    <property type="match status" value="1"/>
</dbReference>
<dbReference type="InterPro" id="IPR044733">
    <property type="entry name" value="AP1_sigma"/>
</dbReference>